<dbReference type="PANTHER" id="PTHR32305:SF17">
    <property type="entry name" value="TRNA NUCLEASE WAPA"/>
    <property type="match status" value="1"/>
</dbReference>
<dbReference type="STRING" id="137265.SAMN05421684_7960"/>
<dbReference type="EMBL" id="FNQB01000005">
    <property type="protein sequence ID" value="SDZ65206.1"/>
    <property type="molecule type" value="Genomic_DNA"/>
</dbReference>
<evidence type="ECO:0000313" key="2">
    <source>
        <dbReference type="EMBL" id="SDZ65206.1"/>
    </source>
</evidence>
<gene>
    <name evidence="2" type="ORF">SAMN05421684_7960</name>
</gene>
<keyword evidence="3" id="KW-1185">Reference proteome</keyword>
<dbReference type="Proteomes" id="UP000199632">
    <property type="component" value="Unassembled WGS sequence"/>
</dbReference>
<dbReference type="Gene3D" id="2.180.10.10">
    <property type="entry name" value="RHS repeat-associated core"/>
    <property type="match status" value="2"/>
</dbReference>
<proteinExistence type="predicted"/>
<protein>
    <submittedName>
        <fullName evidence="2">RHS repeat-associated core domain-containing protein</fullName>
    </submittedName>
</protein>
<dbReference type="InterPro" id="IPR022385">
    <property type="entry name" value="Rhs_assc_core"/>
</dbReference>
<accession>A0A1H3USI6</accession>
<feature type="compositionally biased region" description="Basic and acidic residues" evidence="1">
    <location>
        <begin position="1830"/>
        <end position="1847"/>
    </location>
</feature>
<dbReference type="Pfam" id="PF05593">
    <property type="entry name" value="RHS_repeat"/>
    <property type="match status" value="2"/>
</dbReference>
<organism evidence="2 3">
    <name type="scientific">Asanoa ishikariensis</name>
    <dbReference type="NCBI Taxonomy" id="137265"/>
    <lineage>
        <taxon>Bacteria</taxon>
        <taxon>Bacillati</taxon>
        <taxon>Actinomycetota</taxon>
        <taxon>Actinomycetes</taxon>
        <taxon>Micromonosporales</taxon>
        <taxon>Micromonosporaceae</taxon>
        <taxon>Asanoa</taxon>
    </lineage>
</organism>
<dbReference type="InterPro" id="IPR006530">
    <property type="entry name" value="YD"/>
</dbReference>
<dbReference type="NCBIfam" id="TIGR01643">
    <property type="entry name" value="YD_repeat_2x"/>
    <property type="match status" value="1"/>
</dbReference>
<evidence type="ECO:0000256" key="1">
    <source>
        <dbReference type="SAM" id="MobiDB-lite"/>
    </source>
</evidence>
<reference evidence="3" key="1">
    <citation type="submission" date="2016-10" db="EMBL/GenBank/DDBJ databases">
        <authorList>
            <person name="Varghese N."/>
            <person name="Submissions S."/>
        </authorList>
    </citation>
    <scope>NUCLEOTIDE SEQUENCE [LARGE SCALE GENOMIC DNA]</scope>
    <source>
        <strain evidence="3">DSM 44718</strain>
    </source>
</reference>
<feature type="region of interest" description="Disordered" evidence="1">
    <location>
        <begin position="1163"/>
        <end position="1184"/>
    </location>
</feature>
<evidence type="ECO:0000313" key="3">
    <source>
        <dbReference type="Proteomes" id="UP000199632"/>
    </source>
</evidence>
<dbReference type="NCBIfam" id="TIGR03696">
    <property type="entry name" value="Rhs_assc_core"/>
    <property type="match status" value="1"/>
</dbReference>
<name>A0A1H3USI6_9ACTN</name>
<dbReference type="InterPro" id="IPR031325">
    <property type="entry name" value="RHS_repeat"/>
</dbReference>
<sequence length="2012" mass="214154">MAGGKPGGKAFGKATGVWVQAQSLSGGASGGSSVVKVRTLDRAATAAAGVKGVLLTVAAGTSGVGAARVGVDYRGFADAYGGNYGSRLRLVRLPACAVTTPDVAACRDVTPLVSVNDVAAGSVSAQVTLSGLASGEAVVLATQADPGSGGSSGGTYAATELSPSGSWAGGGSSGAFTHSYPVAVPPASSSLVPDADLFYDSSGVDGRTASTQAQASWVGEGWSSPRSYIEQTFSSCSDSPGGSPSPVSTYDLCYSGPVLTLSLNGSSTSLVWDSAKSVWKAQNESGAVIKRVTGSNNGSGTRDTDYWTVTDRAGTEFSFGRNRLPGWSTGKPATNSVDSVPVFSAHSGDPCYSSAGFSSSVCTMAYRWSLDYVKDVRGNAMAYYYKQNVNYYGQNKGADDVPYVRDSYLERVDYGFADGGAYGTVPNRVEFRVGDRCLVGTCQPLTGANKANWPDVPFDLVCGSGAACEAWSPSFFSTVRLTSVLTKQYSVAASAYVPVDLYALTHSIPASGDGTAPTLWLSSVRRTGCAGVATVALCESGSGGVIALPPVRFDPVKLPNRVDAASDGLPAFDKNRIAKITTETGSTVEVSYSRPDPCTAPVSVTPSTNTKSCYPVRWTPTGYDDPIIQWFHKYTVAKVTATDPTGGAPAVVTNYRYVGGAAWHFDDNEVVKAKHRSYGQFRGYGKVQTLTGDGTNDPQTLSETTYYRGMSKNNNTTVANVVDSQGGAHEDLNELAGRELESTSYLGDGGPVDHSTITSYWVSASTATRDRVGLVALTARWVAPAETFTRQALTGTGTTTWRVTETDHTYDASVTSPTFGLMQRAYTHTVPADPKYDQCVTNTYAPANVTKNLVGLVAEVEKVSVKCGGFTQGTPASVPNGFNTLTAPAPNRPAQVISAERTFYDDAGFSTTFPQTAAPTKGDVTMTRKALDYVSGAYTFQTTARSTYDNYGRVADAHDGNGNKTATRYTMDSAGLTTAVSVTRPLTPPSSTTLDPRTGAVLTETDANGVTTTRQYDTLGRVTKTWIASRPTSTPANYTFTYTVSNTAVTSVTTQKMNEARGYQTTTAIYDALLRRRQTQSMTPQSGRMVTDTFYDSRGWTRATYNGWWDSATLPNTTLVGAENLGRQVPNQTSYTYDGLGRVVYDARVHNGVTQSTTRTIHNGDRTTILPPFGGAPQTTTTDPLGRTMKVEQYTALPAVNLPGNTFTGIFTITGGTKIPTTYGYDGHGQRSTVTDPSQASWTTTYNLLGQATSKTDPDAGTTTAITYDGNGNPVEATDSRNKKISYTYDALNRKTGQYAAAVNAQTTANRLAKWVYDNSENVAGVTNPYGRRTSSTAYWNGAPYTVQEKGFDVFGNPLGTTVTIPSAEDSALATTYTRAHTYTPNIGLLQEDKYPLKWGLPQETVNHRYTGVLDLPDTLGGSAGYSAGTTYDAWGRTYQQSVGASPNFTDVRYGYDDHTGRLKSRHIFRGTTTYDQQDYTRDQVGNITRQVSTRNGTAATSETQCFTYDTLVRLTEAWTATDNCATSPTPANNSMVGDNLGPASAYWTTWTLDDLGNRTKQIQHKTTSTGADNTTTYTYNGNSASQPHTLTSTTDTTGGTSTYRYDTAGNMTNRNASQGNQTLTWDDAGRLTRTTSNTGASDFIYDADGNLLLQKDPGATTLYLPGQQVTLNTTTKTTTAVRYYPLPGGGIAARSGTGTNYKFTFTDPHGTSNLALDNTAQNPTWRQFTLYGAPRGTTTPWIDNRQFLNKPANTNTGLTNIGARNYDPNTGRFISADPEFHADEPQSLNGYSYGNNNPNTFSDPSGRHNKEVNDGYCDLKCQAAMDAYNNKEKEKKDNEKRNKKNSEGCATAFGVPCQPRTSETEKQVRAFTAEHRGMIATIAATAGCLIPGVGWALCTVFQAAAFGVRTQQTIADEGGWEANKADIQLDLALTVGTAGLSSAAHIAKFGGTKQLWFSGGGKLKPTAEWEAGLGGGRQFLGFSAGDWIVLIGPKGVNPYVFIGLQAEEFGG</sequence>
<dbReference type="PANTHER" id="PTHR32305">
    <property type="match status" value="1"/>
</dbReference>
<dbReference type="InterPro" id="IPR050708">
    <property type="entry name" value="T6SS_VgrG/RHS"/>
</dbReference>
<feature type="region of interest" description="Disordered" evidence="1">
    <location>
        <begin position="1830"/>
        <end position="1850"/>
    </location>
</feature>